<proteinExistence type="predicted"/>
<dbReference type="PANTHER" id="PTHR10656">
    <property type="entry name" value="CELL FATE DETERMINING PROTEIN MAB21-RELATED"/>
    <property type="match status" value="1"/>
</dbReference>
<dbReference type="PANTHER" id="PTHR10656:SF69">
    <property type="entry name" value="MAB-21-LIKE HHH_H2TH-LIKE DOMAIN-CONTAINING PROTEIN"/>
    <property type="match status" value="1"/>
</dbReference>
<dbReference type="AlphaFoldDB" id="A0A8B6GA75"/>
<gene>
    <name evidence="2" type="ORF">MGAL_10B081029</name>
</gene>
<dbReference type="Pfam" id="PF20266">
    <property type="entry name" value="Mab-21_C"/>
    <property type="match status" value="1"/>
</dbReference>
<evidence type="ECO:0000313" key="3">
    <source>
        <dbReference type="Proteomes" id="UP000596742"/>
    </source>
</evidence>
<sequence length="310" mass="35796">MKYLISNKLYKETKLVHARFKIHGPCLSDDNYDLASCLKCEKWVSQAVPWINRPRSSWLSPESVHKIIMRGVLFETIGFKDSINEDLEWRISFSVAEKLLIFVFNHTQLLCYALLKIFLKEILEKDKSLKGLLCSYYIKTLMFWISDDANPTVWRPDNIIPCFMACLQRLLYSVEYSTLLHYFIPSLNLFGLRLSTKVKQKYTMTVLLANLYDQGIQCFSVSETLCDYTRFSTTFNKQLNINSRLVHEVLRCIHMIRFSVRFSIRLDTVAQANSSNAPPPDFGSAKGCIAFTSTCRPINAICKSASSYHL</sequence>
<dbReference type="Proteomes" id="UP000596742">
    <property type="component" value="Unassembled WGS sequence"/>
</dbReference>
<comment type="caution">
    <text evidence="2">The sequence shown here is derived from an EMBL/GenBank/DDBJ whole genome shotgun (WGS) entry which is preliminary data.</text>
</comment>
<dbReference type="Gene3D" id="1.10.1410.40">
    <property type="match status" value="1"/>
</dbReference>
<dbReference type="InterPro" id="IPR024810">
    <property type="entry name" value="MAB21L/cGLR"/>
</dbReference>
<protein>
    <recommendedName>
        <fullName evidence="1">Mab-21-like HhH/H2TH-like domain-containing protein</fullName>
    </recommendedName>
</protein>
<reference evidence="2" key="1">
    <citation type="submission" date="2018-11" db="EMBL/GenBank/DDBJ databases">
        <authorList>
            <person name="Alioto T."/>
            <person name="Alioto T."/>
        </authorList>
    </citation>
    <scope>NUCLEOTIDE SEQUENCE</scope>
</reference>
<evidence type="ECO:0000313" key="2">
    <source>
        <dbReference type="EMBL" id="VDI61184.1"/>
    </source>
</evidence>
<dbReference type="InterPro" id="IPR046906">
    <property type="entry name" value="Mab-21_HhH/H2TH-like"/>
</dbReference>
<organism evidence="2 3">
    <name type="scientific">Mytilus galloprovincialis</name>
    <name type="common">Mediterranean mussel</name>
    <dbReference type="NCBI Taxonomy" id="29158"/>
    <lineage>
        <taxon>Eukaryota</taxon>
        <taxon>Metazoa</taxon>
        <taxon>Spiralia</taxon>
        <taxon>Lophotrochozoa</taxon>
        <taxon>Mollusca</taxon>
        <taxon>Bivalvia</taxon>
        <taxon>Autobranchia</taxon>
        <taxon>Pteriomorphia</taxon>
        <taxon>Mytilida</taxon>
        <taxon>Mytiloidea</taxon>
        <taxon>Mytilidae</taxon>
        <taxon>Mytilinae</taxon>
        <taxon>Mytilus</taxon>
    </lineage>
</organism>
<feature type="domain" description="Mab-21-like HhH/H2TH-like" evidence="1">
    <location>
        <begin position="111"/>
        <end position="201"/>
    </location>
</feature>
<dbReference type="OrthoDB" id="6126910at2759"/>
<name>A0A8B6GA75_MYTGA</name>
<dbReference type="SMART" id="SM01265">
    <property type="entry name" value="Mab-21"/>
    <property type="match status" value="1"/>
</dbReference>
<dbReference type="EMBL" id="UYJE01008112">
    <property type="protein sequence ID" value="VDI61184.1"/>
    <property type="molecule type" value="Genomic_DNA"/>
</dbReference>
<accession>A0A8B6GA75</accession>
<keyword evidence="3" id="KW-1185">Reference proteome</keyword>
<evidence type="ECO:0000259" key="1">
    <source>
        <dbReference type="Pfam" id="PF20266"/>
    </source>
</evidence>